<feature type="compositionally biased region" description="Low complexity" evidence="1">
    <location>
        <begin position="231"/>
        <end position="253"/>
    </location>
</feature>
<feature type="region of interest" description="Disordered" evidence="1">
    <location>
        <begin position="40"/>
        <end position="59"/>
    </location>
</feature>
<reference evidence="2 3" key="1">
    <citation type="journal article" date="2013" name="Front. Plant Sci.">
        <title>The Reference Genome of the Halophytic Plant Eutrema salsugineum.</title>
        <authorList>
            <person name="Yang R."/>
            <person name="Jarvis D.E."/>
            <person name="Chen H."/>
            <person name="Beilstein M.A."/>
            <person name="Grimwood J."/>
            <person name="Jenkins J."/>
            <person name="Shu S."/>
            <person name="Prochnik S."/>
            <person name="Xin M."/>
            <person name="Ma C."/>
            <person name="Schmutz J."/>
            <person name="Wing R.A."/>
            <person name="Mitchell-Olds T."/>
            <person name="Schumaker K.S."/>
            <person name="Wang X."/>
        </authorList>
    </citation>
    <scope>NUCLEOTIDE SEQUENCE [LARGE SCALE GENOMIC DNA]</scope>
</reference>
<evidence type="ECO:0000256" key="1">
    <source>
        <dbReference type="SAM" id="MobiDB-lite"/>
    </source>
</evidence>
<keyword evidence="3" id="KW-1185">Reference proteome</keyword>
<sequence>MASITCSSDQRLSTSKRRLKPLMLRDYLLDDLSSCSSNGFKSFPRRQTHPSSSSSSSTVRRLLDAEIKRSGLIHHHKPRLTRRTRTTCGTAISHAVHKASTAFLNAVKLLPFPSTVISRKGGDDQKQGVFSRSFSKRLLSKSFWRKPASQSRREVTVVEGDGEIQWWRSAAFFPDEDCSSDLISQISTVDKATFSISPAAPITTVEFISGDSSSSGSEFFTNSSSSSSEIVQSSSSSFSSTSSGESEQVSSNENDAVEDGIESGERLNAHDCDGSSVNRNSLCNRKECVNEEKEQLSPVSILECPFEDDEDDDDEEDNEIIPISHQNDTYEKIARKSRRLNGLVRIEPLDLEKRIENYDEERQEEYSYHTLETEEDESENRANRLFALVKSRIGETNNILASKVADNLLLDYLQEENVGSKEEALMVKKVEDWVMDRQDEIFMSWEVREKREVYVKEMKWGCINGDGRENVVEDLANGFFTSLVDEFIFDLAS</sequence>
<dbReference type="KEGG" id="eus:EUTSA_v10028604mg"/>
<dbReference type="OMA" id="ELDCESC"/>
<gene>
    <name evidence="2" type="ORF">EUTSA_v10028604mg</name>
</gene>
<dbReference type="eggNOG" id="ENOG502QU97">
    <property type="taxonomic scope" value="Eukaryota"/>
</dbReference>
<dbReference type="STRING" id="72664.V4N016"/>
<protein>
    <recommendedName>
        <fullName evidence="4">DUF4378 domain-containing protein</fullName>
    </recommendedName>
</protein>
<dbReference type="PANTHER" id="PTHR33623:SF15">
    <property type="entry name" value="GAR2-LIKE PROTEIN"/>
    <property type="match status" value="1"/>
</dbReference>
<evidence type="ECO:0008006" key="4">
    <source>
        <dbReference type="Google" id="ProtNLM"/>
    </source>
</evidence>
<name>V4N016_EUTSA</name>
<dbReference type="Gramene" id="ESQ38306">
    <property type="protein sequence ID" value="ESQ38306"/>
    <property type="gene ID" value="EUTSA_v10028604mg"/>
</dbReference>
<dbReference type="AlphaFoldDB" id="V4N016"/>
<accession>V4N016</accession>
<dbReference type="EMBL" id="KI517537">
    <property type="protein sequence ID" value="ESQ38306.1"/>
    <property type="molecule type" value="Genomic_DNA"/>
</dbReference>
<dbReference type="PANTHER" id="PTHR33623">
    <property type="entry name" value="OS04G0572500 PROTEIN"/>
    <property type="match status" value="1"/>
</dbReference>
<proteinExistence type="predicted"/>
<dbReference type="Proteomes" id="UP000030689">
    <property type="component" value="Unassembled WGS sequence"/>
</dbReference>
<feature type="region of interest" description="Disordered" evidence="1">
    <location>
        <begin position="231"/>
        <end position="257"/>
    </location>
</feature>
<dbReference type="OrthoDB" id="668456at2759"/>
<evidence type="ECO:0000313" key="2">
    <source>
        <dbReference type="EMBL" id="ESQ38306.1"/>
    </source>
</evidence>
<evidence type="ECO:0000313" key="3">
    <source>
        <dbReference type="Proteomes" id="UP000030689"/>
    </source>
</evidence>
<organism evidence="2 3">
    <name type="scientific">Eutrema salsugineum</name>
    <name type="common">Saltwater cress</name>
    <name type="synonym">Sisymbrium salsugineum</name>
    <dbReference type="NCBI Taxonomy" id="72664"/>
    <lineage>
        <taxon>Eukaryota</taxon>
        <taxon>Viridiplantae</taxon>
        <taxon>Streptophyta</taxon>
        <taxon>Embryophyta</taxon>
        <taxon>Tracheophyta</taxon>
        <taxon>Spermatophyta</taxon>
        <taxon>Magnoliopsida</taxon>
        <taxon>eudicotyledons</taxon>
        <taxon>Gunneridae</taxon>
        <taxon>Pentapetalae</taxon>
        <taxon>rosids</taxon>
        <taxon>malvids</taxon>
        <taxon>Brassicales</taxon>
        <taxon>Brassicaceae</taxon>
        <taxon>Eutremeae</taxon>
        <taxon>Eutrema</taxon>
    </lineage>
</organism>